<gene>
    <name evidence="1" type="ORF">H8S20_07485</name>
</gene>
<evidence type="ECO:0000313" key="1">
    <source>
        <dbReference type="EMBL" id="MBC5628728.1"/>
    </source>
</evidence>
<dbReference type="RefSeq" id="WP_186859697.1">
    <property type="nucleotide sequence ID" value="NZ_JACOOO010000013.1"/>
</dbReference>
<organism evidence="1 2">
    <name type="scientific">Clostridium hominis</name>
    <dbReference type="NCBI Taxonomy" id="2763036"/>
    <lineage>
        <taxon>Bacteria</taxon>
        <taxon>Bacillati</taxon>
        <taxon>Bacillota</taxon>
        <taxon>Clostridia</taxon>
        <taxon>Eubacteriales</taxon>
        <taxon>Clostridiaceae</taxon>
        <taxon>Clostridium</taxon>
    </lineage>
</organism>
<dbReference type="EMBL" id="JACOOO010000013">
    <property type="protein sequence ID" value="MBC5628728.1"/>
    <property type="molecule type" value="Genomic_DNA"/>
</dbReference>
<protein>
    <recommendedName>
        <fullName evidence="3">DUF1837 domain-containing protein</fullName>
    </recommendedName>
</protein>
<dbReference type="Proteomes" id="UP000596929">
    <property type="component" value="Unassembled WGS sequence"/>
</dbReference>
<keyword evidence="2" id="KW-1185">Reference proteome</keyword>
<proteinExistence type="predicted"/>
<evidence type="ECO:0000313" key="2">
    <source>
        <dbReference type="Proteomes" id="UP000596929"/>
    </source>
</evidence>
<evidence type="ECO:0008006" key="3">
    <source>
        <dbReference type="Google" id="ProtNLM"/>
    </source>
</evidence>
<accession>A0ABR7DCZ2</accession>
<name>A0ABR7DCZ2_9CLOT</name>
<reference evidence="1 2" key="1">
    <citation type="submission" date="2020-08" db="EMBL/GenBank/DDBJ databases">
        <title>Genome public.</title>
        <authorList>
            <person name="Liu C."/>
            <person name="Sun Q."/>
        </authorList>
    </citation>
    <scope>NUCLEOTIDE SEQUENCE [LARGE SCALE GENOMIC DNA]</scope>
    <source>
        <strain evidence="1 2">NSJ-6</strain>
    </source>
</reference>
<comment type="caution">
    <text evidence="1">The sequence shown here is derived from an EMBL/GenBank/DDBJ whole genome shotgun (WGS) entry which is preliminary data.</text>
</comment>
<sequence>MVEGMMYFMNYDYRIKLKEELISQLSIVKALFDKKMIDEEEFERISERVSKDPHYSDYVEKASDVAWTQLALIIETEIEEHGYHKSGKVVFNPTDKYGNVFCDVVIVSKNNIHALKIVSMECDFIEPSESKEMMQIGYKTIDKYLSQTSSDTIDLTVIQPNLLISIGCRVQIDSLLDKFDNRLLQ</sequence>